<dbReference type="RefSeq" id="WP_126111696.1">
    <property type="nucleotide sequence ID" value="NZ_CP034465.1"/>
</dbReference>
<feature type="domain" description="Smf/DprA SLOG" evidence="2">
    <location>
        <begin position="11"/>
        <end position="219"/>
    </location>
</feature>
<dbReference type="OrthoDB" id="9785707at2"/>
<keyword evidence="4" id="KW-1185">Reference proteome</keyword>
<dbReference type="Gene3D" id="3.40.50.450">
    <property type="match status" value="1"/>
</dbReference>
<dbReference type="InterPro" id="IPR003488">
    <property type="entry name" value="DprA"/>
</dbReference>
<proteinExistence type="inferred from homology"/>
<name>A0A3Q9BLW3_9LACT</name>
<dbReference type="PANTHER" id="PTHR43022">
    <property type="entry name" value="PROTEIN SMF"/>
    <property type="match status" value="1"/>
</dbReference>
<dbReference type="NCBIfam" id="TIGR00732">
    <property type="entry name" value="dprA"/>
    <property type="match status" value="1"/>
</dbReference>
<dbReference type="AlphaFoldDB" id="A0A3Q9BLW3"/>
<evidence type="ECO:0000313" key="4">
    <source>
        <dbReference type="Proteomes" id="UP000273326"/>
    </source>
</evidence>
<dbReference type="GO" id="GO:0009294">
    <property type="term" value="P:DNA-mediated transformation"/>
    <property type="evidence" value="ECO:0007669"/>
    <property type="project" value="InterPro"/>
</dbReference>
<protein>
    <submittedName>
        <fullName evidence="3">DNA-protecting protein DprA</fullName>
    </submittedName>
</protein>
<sequence>MKKYQEADIHFCTIVDEDYPLSLKETYLPPAVLFYQGNWKLTKRRRLGIVGSRKSTEYGERVLTKIMPPLVQRNVTTISGLAAGIDQQVHSQTMRLGGDTIAVIGTGIDQHYPKNHIYLQQKIGREQLLISEYPLGVPPAKYHFPMRNRIIAGLSHGTLVIEAQERSGSLITANLALQENREVFAVPGSILSSGSKGTNQLIQAGAKLVLDVEDIFDELRELWLL</sequence>
<evidence type="ECO:0000313" key="3">
    <source>
        <dbReference type="EMBL" id="AZP05370.1"/>
    </source>
</evidence>
<dbReference type="Proteomes" id="UP000273326">
    <property type="component" value="Chromosome"/>
</dbReference>
<organism evidence="3 4">
    <name type="scientific">Jeotgalibaca ciconiae</name>
    <dbReference type="NCBI Taxonomy" id="2496265"/>
    <lineage>
        <taxon>Bacteria</taxon>
        <taxon>Bacillati</taxon>
        <taxon>Bacillota</taxon>
        <taxon>Bacilli</taxon>
        <taxon>Lactobacillales</taxon>
        <taxon>Carnobacteriaceae</taxon>
        <taxon>Jeotgalibaca</taxon>
    </lineage>
</organism>
<dbReference type="KEGG" id="jeh:EJN90_12355"/>
<evidence type="ECO:0000256" key="1">
    <source>
        <dbReference type="ARBA" id="ARBA00006525"/>
    </source>
</evidence>
<dbReference type="SUPFAM" id="SSF102405">
    <property type="entry name" value="MCP/YpsA-like"/>
    <property type="match status" value="1"/>
</dbReference>
<dbReference type="InterPro" id="IPR057666">
    <property type="entry name" value="DrpA_SLOG"/>
</dbReference>
<dbReference type="Pfam" id="PF02481">
    <property type="entry name" value="DNA_processg_A"/>
    <property type="match status" value="1"/>
</dbReference>
<comment type="similarity">
    <text evidence="1">Belongs to the DprA/Smf family.</text>
</comment>
<dbReference type="EMBL" id="CP034465">
    <property type="protein sequence ID" value="AZP05370.1"/>
    <property type="molecule type" value="Genomic_DNA"/>
</dbReference>
<accession>A0A3Q9BLW3</accession>
<dbReference type="PANTHER" id="PTHR43022:SF1">
    <property type="entry name" value="PROTEIN SMF"/>
    <property type="match status" value="1"/>
</dbReference>
<gene>
    <name evidence="3" type="primary">dprA</name>
    <name evidence="3" type="ORF">EJN90_12355</name>
</gene>
<reference evidence="4" key="1">
    <citation type="submission" date="2018-12" db="EMBL/GenBank/DDBJ databases">
        <title>Complete genome sequencing of Jeotgalibaca sp. H21T32.</title>
        <authorList>
            <person name="Bae J.-W."/>
            <person name="Lee S.-Y."/>
        </authorList>
    </citation>
    <scope>NUCLEOTIDE SEQUENCE [LARGE SCALE GENOMIC DNA]</scope>
    <source>
        <strain evidence="4">H21T32</strain>
    </source>
</reference>
<evidence type="ECO:0000259" key="2">
    <source>
        <dbReference type="Pfam" id="PF02481"/>
    </source>
</evidence>